<evidence type="ECO:0000313" key="2">
    <source>
        <dbReference type="Proteomes" id="UP000239549"/>
    </source>
</evidence>
<evidence type="ECO:0000313" key="1">
    <source>
        <dbReference type="EMBL" id="GBF33494.1"/>
    </source>
</evidence>
<accession>A0A2L2XBX7</accession>
<organism evidence="1 2">
    <name type="scientific">Desulfocucumis palustris</name>
    <dbReference type="NCBI Taxonomy" id="1898651"/>
    <lineage>
        <taxon>Bacteria</taxon>
        <taxon>Bacillati</taxon>
        <taxon>Bacillota</taxon>
        <taxon>Clostridia</taxon>
        <taxon>Eubacteriales</taxon>
        <taxon>Desulfocucumaceae</taxon>
        <taxon>Desulfocucumis</taxon>
    </lineage>
</organism>
<keyword evidence="2" id="KW-1185">Reference proteome</keyword>
<dbReference type="Proteomes" id="UP000239549">
    <property type="component" value="Unassembled WGS sequence"/>
</dbReference>
<gene>
    <name evidence="1" type="ORF">DCCM_2596</name>
</gene>
<comment type="caution">
    <text evidence="1">The sequence shown here is derived from an EMBL/GenBank/DDBJ whole genome shotgun (WGS) entry which is preliminary data.</text>
</comment>
<dbReference type="AlphaFoldDB" id="A0A2L2XBX7"/>
<name>A0A2L2XBX7_9FIRM</name>
<sequence>MQSILLNFIMKVVFIIASKGLDRVVFDGSFWIFSELLFFNFYFMCFAEHFY</sequence>
<proteinExistence type="predicted"/>
<protein>
    <submittedName>
        <fullName evidence="1">Uncharacterized protein</fullName>
    </submittedName>
</protein>
<reference evidence="2" key="1">
    <citation type="submission" date="2018-02" db="EMBL/GenBank/DDBJ databases">
        <title>Genome sequence of Desulfocucumis palustris strain NAW-5.</title>
        <authorList>
            <person name="Watanabe M."/>
            <person name="Kojima H."/>
            <person name="Fukui M."/>
        </authorList>
    </citation>
    <scope>NUCLEOTIDE SEQUENCE [LARGE SCALE GENOMIC DNA]</scope>
    <source>
        <strain evidence="2">NAW-5</strain>
    </source>
</reference>
<dbReference type="EMBL" id="BFAV01000104">
    <property type="protein sequence ID" value="GBF33494.1"/>
    <property type="molecule type" value="Genomic_DNA"/>
</dbReference>